<comment type="caution">
    <text evidence="2">The sequence shown here is derived from an EMBL/GenBank/DDBJ whole genome shotgun (WGS) entry which is preliminary data.</text>
</comment>
<evidence type="ECO:0000313" key="3">
    <source>
        <dbReference type="Proteomes" id="UP000480164"/>
    </source>
</evidence>
<gene>
    <name evidence="2" type="ORF">GK011_05285</name>
</gene>
<name>A0ABW9R8A0_9GAMM</name>
<evidence type="ECO:0000259" key="1">
    <source>
        <dbReference type="Pfam" id="PF00364"/>
    </source>
</evidence>
<keyword evidence="3" id="KW-1185">Reference proteome</keyword>
<dbReference type="Proteomes" id="UP000480164">
    <property type="component" value="Unassembled WGS sequence"/>
</dbReference>
<accession>A0ABW9R8A0</accession>
<organism evidence="2 3">
    <name type="scientific">Erwinia sorbitola</name>
    <dbReference type="NCBI Taxonomy" id="2681984"/>
    <lineage>
        <taxon>Bacteria</taxon>
        <taxon>Pseudomonadati</taxon>
        <taxon>Pseudomonadota</taxon>
        <taxon>Gammaproteobacteria</taxon>
        <taxon>Enterobacterales</taxon>
        <taxon>Erwiniaceae</taxon>
        <taxon>Erwinia</taxon>
    </lineage>
</organism>
<reference evidence="2 3" key="1">
    <citation type="submission" date="2019-11" db="EMBL/GenBank/DDBJ databases">
        <title>Erwinia sp. nov., isolated from feces of birds in Tibet plateau of China.</title>
        <authorList>
            <person name="Ge Y."/>
        </authorList>
    </citation>
    <scope>NUCLEOTIDE SEQUENCE [LARGE SCALE GENOMIC DNA]</scope>
    <source>
        <strain evidence="2 3">J316</strain>
    </source>
</reference>
<dbReference type="InterPro" id="IPR011053">
    <property type="entry name" value="Single_hybrid_motif"/>
</dbReference>
<dbReference type="InterPro" id="IPR000089">
    <property type="entry name" value="Biotin_lipoyl"/>
</dbReference>
<dbReference type="CDD" id="cd06850">
    <property type="entry name" value="biotinyl_domain"/>
    <property type="match status" value="1"/>
</dbReference>
<dbReference type="EMBL" id="WLZX01000001">
    <property type="protein sequence ID" value="MTD26358.1"/>
    <property type="molecule type" value="Genomic_DNA"/>
</dbReference>
<protein>
    <submittedName>
        <fullName evidence="2">Biotin/lipoyl-binding protein</fullName>
    </submittedName>
</protein>
<proteinExistence type="predicted"/>
<dbReference type="Gene3D" id="2.40.50.100">
    <property type="match status" value="1"/>
</dbReference>
<sequence length="165" mass="17928">MTSVTRLTVTAAVRADHLTGEPMLAFRELQSLVYQMQRSGLTSLHINSAEYAIRMTCPPGYQPPVTETLAAPEPEVHRVAVTAAMPGRIWLQDPLSGKNIGPDPGPVEEGALLALLQVGQICLPVRTPQAGIITAIDVQQGQSVEYDQPLMQLQTEEQSHAQHRS</sequence>
<evidence type="ECO:0000313" key="2">
    <source>
        <dbReference type="EMBL" id="MTD26358.1"/>
    </source>
</evidence>
<dbReference type="Pfam" id="PF00364">
    <property type="entry name" value="Biotin_lipoyl"/>
    <property type="match status" value="1"/>
</dbReference>
<feature type="domain" description="Lipoyl-binding" evidence="1">
    <location>
        <begin position="106"/>
        <end position="153"/>
    </location>
</feature>
<dbReference type="SUPFAM" id="SSF51230">
    <property type="entry name" value="Single hybrid motif"/>
    <property type="match status" value="1"/>
</dbReference>